<sequence>MTQNRSEKGLSGIEGKVVAITGASSGIGAATARTLASSGAIVVLGARRSERLTELVDELNAAGGHAIGLQTDVTRADDLVALVRAATDQTGRLDVLVSNAGVARVAPVADLDVEAWNAMIDTNLRGVLNGVAAALPVFRAQGRGHLVTVVSTSGLKIVPNQAVYAATKNAVRTFLEALRQESTDGVLRTTSISPGYVVTELNDWIPDPELRARAQESMRSIGIPADAVARAIAFAIAQPDSVEIGDITIRPTVQG</sequence>
<evidence type="ECO:0000313" key="5">
    <source>
        <dbReference type="EMBL" id="GHO94233.1"/>
    </source>
</evidence>
<proteinExistence type="inferred from homology"/>
<dbReference type="FunFam" id="3.40.50.720:FF:000047">
    <property type="entry name" value="NADP-dependent L-serine/L-allo-threonine dehydrogenase"/>
    <property type="match status" value="1"/>
</dbReference>
<dbReference type="PANTHER" id="PTHR43115:SF4">
    <property type="entry name" value="DEHYDROGENASE_REDUCTASE SDR FAMILY MEMBER 11"/>
    <property type="match status" value="1"/>
</dbReference>
<comment type="similarity">
    <text evidence="1 3">Belongs to the short-chain dehydrogenases/reductases (SDR) family.</text>
</comment>
<dbReference type="InterPro" id="IPR036291">
    <property type="entry name" value="NAD(P)-bd_dom_sf"/>
</dbReference>
<dbReference type="PRINTS" id="PR00080">
    <property type="entry name" value="SDRFAMILY"/>
</dbReference>
<evidence type="ECO:0000313" key="6">
    <source>
        <dbReference type="Proteomes" id="UP000597444"/>
    </source>
</evidence>
<evidence type="ECO:0000256" key="2">
    <source>
        <dbReference type="ARBA" id="ARBA00023002"/>
    </source>
</evidence>
<dbReference type="AlphaFoldDB" id="A0A8J3IIG4"/>
<dbReference type="InterPro" id="IPR057326">
    <property type="entry name" value="KR_dom"/>
</dbReference>
<evidence type="ECO:0000256" key="3">
    <source>
        <dbReference type="RuleBase" id="RU000363"/>
    </source>
</evidence>
<gene>
    <name evidence="5" type="ORF">KSF_042810</name>
</gene>
<dbReference type="EMBL" id="BNJK01000001">
    <property type="protein sequence ID" value="GHO94233.1"/>
    <property type="molecule type" value="Genomic_DNA"/>
</dbReference>
<feature type="domain" description="Ketoreductase" evidence="4">
    <location>
        <begin position="16"/>
        <end position="199"/>
    </location>
</feature>
<dbReference type="SMART" id="SM00822">
    <property type="entry name" value="PKS_KR"/>
    <property type="match status" value="1"/>
</dbReference>
<organism evidence="5 6">
    <name type="scientific">Reticulibacter mediterranei</name>
    <dbReference type="NCBI Taxonomy" id="2778369"/>
    <lineage>
        <taxon>Bacteria</taxon>
        <taxon>Bacillati</taxon>
        <taxon>Chloroflexota</taxon>
        <taxon>Ktedonobacteria</taxon>
        <taxon>Ktedonobacterales</taxon>
        <taxon>Reticulibacteraceae</taxon>
        <taxon>Reticulibacter</taxon>
    </lineage>
</organism>
<evidence type="ECO:0000256" key="1">
    <source>
        <dbReference type="ARBA" id="ARBA00006484"/>
    </source>
</evidence>
<dbReference type="GO" id="GO:0016616">
    <property type="term" value="F:oxidoreductase activity, acting on the CH-OH group of donors, NAD or NADP as acceptor"/>
    <property type="evidence" value="ECO:0007669"/>
    <property type="project" value="UniProtKB-ARBA"/>
</dbReference>
<dbReference type="Pfam" id="PF00106">
    <property type="entry name" value="adh_short"/>
    <property type="match status" value="1"/>
</dbReference>
<dbReference type="PANTHER" id="PTHR43115">
    <property type="entry name" value="DEHYDROGENASE/REDUCTASE SDR FAMILY MEMBER 11"/>
    <property type="match status" value="1"/>
</dbReference>
<keyword evidence="6" id="KW-1185">Reference proteome</keyword>
<comment type="caution">
    <text evidence="5">The sequence shown here is derived from an EMBL/GenBank/DDBJ whole genome shotgun (WGS) entry which is preliminary data.</text>
</comment>
<protein>
    <submittedName>
        <fullName evidence="5">Oxidoreductase</fullName>
    </submittedName>
</protein>
<accession>A0A8J3IIG4</accession>
<dbReference type="Proteomes" id="UP000597444">
    <property type="component" value="Unassembled WGS sequence"/>
</dbReference>
<dbReference type="InterPro" id="IPR002347">
    <property type="entry name" value="SDR_fam"/>
</dbReference>
<dbReference type="PRINTS" id="PR00081">
    <property type="entry name" value="GDHRDH"/>
</dbReference>
<dbReference type="Gene3D" id="3.40.50.720">
    <property type="entry name" value="NAD(P)-binding Rossmann-like Domain"/>
    <property type="match status" value="1"/>
</dbReference>
<dbReference type="PROSITE" id="PS00061">
    <property type="entry name" value="ADH_SHORT"/>
    <property type="match status" value="1"/>
</dbReference>
<reference evidence="5" key="1">
    <citation type="submission" date="2020-10" db="EMBL/GenBank/DDBJ databases">
        <title>Taxonomic study of unclassified bacteria belonging to the class Ktedonobacteria.</title>
        <authorList>
            <person name="Yabe S."/>
            <person name="Wang C.M."/>
            <person name="Zheng Y."/>
            <person name="Sakai Y."/>
            <person name="Cavaletti L."/>
            <person name="Monciardini P."/>
            <person name="Donadio S."/>
        </authorList>
    </citation>
    <scope>NUCLEOTIDE SEQUENCE</scope>
    <source>
        <strain evidence="5">ID150040</strain>
    </source>
</reference>
<dbReference type="InterPro" id="IPR020904">
    <property type="entry name" value="Sc_DH/Rdtase_CS"/>
</dbReference>
<keyword evidence="2" id="KW-0560">Oxidoreductase</keyword>
<name>A0A8J3IIG4_9CHLR</name>
<dbReference type="SUPFAM" id="SSF51735">
    <property type="entry name" value="NAD(P)-binding Rossmann-fold domains"/>
    <property type="match status" value="1"/>
</dbReference>
<evidence type="ECO:0000259" key="4">
    <source>
        <dbReference type="SMART" id="SM00822"/>
    </source>
</evidence>